<dbReference type="InterPro" id="IPR043128">
    <property type="entry name" value="Rev_trsase/Diguanyl_cyclase"/>
</dbReference>
<evidence type="ECO:0000313" key="1">
    <source>
        <dbReference type="EMBL" id="MBW0577819.1"/>
    </source>
</evidence>
<reference evidence="1" key="1">
    <citation type="submission" date="2021-03" db="EMBL/GenBank/DDBJ databases">
        <title>Draft genome sequence of rust myrtle Austropuccinia psidii MF-1, a brazilian biotype.</title>
        <authorList>
            <person name="Quecine M.C."/>
            <person name="Pachon D.M.R."/>
            <person name="Bonatelli M.L."/>
            <person name="Correr F.H."/>
            <person name="Franceschini L.M."/>
            <person name="Leite T.F."/>
            <person name="Margarido G.R.A."/>
            <person name="Almeida C.A."/>
            <person name="Ferrarezi J.A."/>
            <person name="Labate C.A."/>
        </authorList>
    </citation>
    <scope>NUCLEOTIDE SEQUENCE</scope>
    <source>
        <strain evidence="1">MF-1</strain>
    </source>
</reference>
<protein>
    <submittedName>
        <fullName evidence="1">Uncharacterized protein</fullName>
    </submittedName>
</protein>
<dbReference type="EMBL" id="AVOT02101447">
    <property type="protein sequence ID" value="MBW0577819.1"/>
    <property type="molecule type" value="Genomic_DNA"/>
</dbReference>
<dbReference type="InterPro" id="IPR043502">
    <property type="entry name" value="DNA/RNA_pol_sf"/>
</dbReference>
<dbReference type="Gene3D" id="3.30.70.270">
    <property type="match status" value="1"/>
</dbReference>
<dbReference type="OrthoDB" id="2743851at2759"/>
<gene>
    <name evidence="1" type="ORF">O181_117534</name>
</gene>
<sequence>MPQIKNRMKSFLGFVAYGRQHIKEFGRIAKSWYKPCNQQIVYEMTEQKVKAYDGLSNALTNDPFLPIADWKLTSKLYIDYSGEGIADALHQPKTSMINLLKDQLASF</sequence>
<organism evidence="1 2">
    <name type="scientific">Austropuccinia psidii MF-1</name>
    <dbReference type="NCBI Taxonomy" id="1389203"/>
    <lineage>
        <taxon>Eukaryota</taxon>
        <taxon>Fungi</taxon>
        <taxon>Dikarya</taxon>
        <taxon>Basidiomycota</taxon>
        <taxon>Pucciniomycotina</taxon>
        <taxon>Pucciniomycetes</taxon>
        <taxon>Pucciniales</taxon>
        <taxon>Sphaerophragmiaceae</taxon>
        <taxon>Austropuccinia</taxon>
    </lineage>
</organism>
<proteinExistence type="predicted"/>
<dbReference type="SUPFAM" id="SSF56672">
    <property type="entry name" value="DNA/RNA polymerases"/>
    <property type="match status" value="1"/>
</dbReference>
<evidence type="ECO:0000313" key="2">
    <source>
        <dbReference type="Proteomes" id="UP000765509"/>
    </source>
</evidence>
<comment type="caution">
    <text evidence="1">The sequence shown here is derived from an EMBL/GenBank/DDBJ whole genome shotgun (WGS) entry which is preliminary data.</text>
</comment>
<name>A0A9Q3PXL2_9BASI</name>
<keyword evidence="2" id="KW-1185">Reference proteome</keyword>
<dbReference type="Proteomes" id="UP000765509">
    <property type="component" value="Unassembled WGS sequence"/>
</dbReference>
<dbReference type="AlphaFoldDB" id="A0A9Q3PXL2"/>
<accession>A0A9Q3PXL2</accession>